<evidence type="ECO:0000256" key="1">
    <source>
        <dbReference type="SAM" id="MobiDB-lite"/>
    </source>
</evidence>
<dbReference type="PANTHER" id="PTHR10579">
    <property type="entry name" value="CALCIUM-ACTIVATED CHLORIDE CHANNEL REGULATOR"/>
    <property type="match status" value="1"/>
</dbReference>
<name>A0A4Q2SNM7_9ACTN</name>
<dbReference type="Gene3D" id="3.40.50.410">
    <property type="entry name" value="von Willebrand factor, type A domain"/>
    <property type="match status" value="1"/>
</dbReference>
<accession>A0A4Q2SNM7</accession>
<reference evidence="3 4" key="1">
    <citation type="submission" date="2019-01" db="EMBL/GenBank/DDBJ databases">
        <title>Novel species of Nocardioides.</title>
        <authorList>
            <person name="Liu Q."/>
            <person name="X Y.-H."/>
        </authorList>
    </citation>
    <scope>NUCLEOTIDE SEQUENCE [LARGE SCALE GENOMIC DNA]</scope>
    <source>
        <strain evidence="3 4">HLT2-9</strain>
    </source>
</reference>
<dbReference type="InterPro" id="IPR002035">
    <property type="entry name" value="VWF_A"/>
</dbReference>
<evidence type="ECO:0000313" key="4">
    <source>
        <dbReference type="Proteomes" id="UP000291101"/>
    </source>
</evidence>
<dbReference type="EMBL" id="SDWV01000022">
    <property type="protein sequence ID" value="RYC05668.1"/>
    <property type="molecule type" value="Genomic_DNA"/>
</dbReference>
<dbReference type="RefSeq" id="WP_129428303.1">
    <property type="nucleotide sequence ID" value="NZ_SDWV01000022.1"/>
</dbReference>
<dbReference type="InterPro" id="IPR051266">
    <property type="entry name" value="CLCR"/>
</dbReference>
<protein>
    <submittedName>
        <fullName evidence="3">VWA domain-containing protein</fullName>
    </submittedName>
</protein>
<dbReference type="InterPro" id="IPR036465">
    <property type="entry name" value="vWFA_dom_sf"/>
</dbReference>
<feature type="region of interest" description="Disordered" evidence="1">
    <location>
        <begin position="398"/>
        <end position="435"/>
    </location>
</feature>
<feature type="domain" description="VWFA" evidence="2">
    <location>
        <begin position="41"/>
        <end position="224"/>
    </location>
</feature>
<dbReference type="Pfam" id="PF00092">
    <property type="entry name" value="VWA"/>
    <property type="match status" value="1"/>
</dbReference>
<dbReference type="OrthoDB" id="186919at2"/>
<evidence type="ECO:0000313" key="3">
    <source>
        <dbReference type="EMBL" id="RYC05668.1"/>
    </source>
</evidence>
<gene>
    <name evidence="3" type="ORF">EUA94_18135</name>
</gene>
<evidence type="ECO:0000259" key="2">
    <source>
        <dbReference type="PROSITE" id="PS50234"/>
    </source>
</evidence>
<keyword evidence="4" id="KW-1185">Reference proteome</keyword>
<organism evidence="3 4">
    <name type="scientific">Nocardioides zhouii</name>
    <dbReference type="NCBI Taxonomy" id="1168729"/>
    <lineage>
        <taxon>Bacteria</taxon>
        <taxon>Bacillati</taxon>
        <taxon>Actinomycetota</taxon>
        <taxon>Actinomycetes</taxon>
        <taxon>Propionibacteriales</taxon>
        <taxon>Nocardioidaceae</taxon>
        <taxon>Nocardioides</taxon>
    </lineage>
</organism>
<dbReference type="SUPFAM" id="SSF53300">
    <property type="entry name" value="vWA-like"/>
    <property type="match status" value="1"/>
</dbReference>
<sequence>MKINALLDVNVVAHETEDEVAVLLELEAPAALADATRPQASLQVVLDRSGSMGGAPLEGAKKAIVALVRRLEPMDNFGLVTFDDSAQVVVPAGPLADKDAVITQIQGVNAGGTTDLSAGYIRGLREIRRVMSGQPGRGSSGTVLVISDGHVNAGIKDADEFASVTSKAYADSIVTSTLGYGRGYDETLLTAIARSGSGNHVFADNPDAAGAAIAGEVDGLLNKVVQALSLTVKFEPAVQFLRLYNDLPAQQIGEGQVMIELGDLYSEEARKVQLKLKVPALAALGLARVATLEISYVELPGLVEQVVSLPITVNVVPGDEAAGRVAHPSVHSEVLFQEAQDVRRQASEAFEHGRFDEGQRLIGETKIRLARSLGVAPEKLKPEIQVELDDVARMEQLGHDSGPMGAPMMSKMSRDSYHRMNRKRGRRTHPEQDGR</sequence>
<dbReference type="SMART" id="SM00327">
    <property type="entry name" value="VWA"/>
    <property type="match status" value="1"/>
</dbReference>
<dbReference type="AlphaFoldDB" id="A0A4Q2SNM7"/>
<comment type="caution">
    <text evidence="3">The sequence shown here is derived from an EMBL/GenBank/DDBJ whole genome shotgun (WGS) entry which is preliminary data.</text>
</comment>
<dbReference type="PROSITE" id="PS50234">
    <property type="entry name" value="VWFA"/>
    <property type="match status" value="1"/>
</dbReference>
<dbReference type="PANTHER" id="PTHR10579:SF43">
    <property type="entry name" value="ZINC FINGER (C3HC4-TYPE RING FINGER) FAMILY PROTEIN"/>
    <property type="match status" value="1"/>
</dbReference>
<proteinExistence type="predicted"/>
<dbReference type="Proteomes" id="UP000291101">
    <property type="component" value="Unassembled WGS sequence"/>
</dbReference>